<evidence type="ECO:0000256" key="1">
    <source>
        <dbReference type="ARBA" id="ARBA00001962"/>
    </source>
</evidence>
<keyword evidence="3" id="KW-0560">Oxidoreductase</keyword>
<evidence type="ECO:0000313" key="7">
    <source>
        <dbReference type="Proteomes" id="UP001409585"/>
    </source>
</evidence>
<reference evidence="7" key="1">
    <citation type="journal article" date="2019" name="Int. J. Syst. Evol. Microbiol.">
        <title>The Global Catalogue of Microorganisms (GCM) 10K type strain sequencing project: providing services to taxonomists for standard genome sequencing and annotation.</title>
        <authorList>
            <consortium name="The Broad Institute Genomics Platform"/>
            <consortium name="The Broad Institute Genome Sequencing Center for Infectious Disease"/>
            <person name="Wu L."/>
            <person name="Ma J."/>
        </authorList>
    </citation>
    <scope>NUCLEOTIDE SEQUENCE [LARGE SCALE GENOMIC DNA]</scope>
    <source>
        <strain evidence="7">JCM 19134</strain>
    </source>
</reference>
<dbReference type="SUPFAM" id="SSF56796">
    <property type="entry name" value="Dehydroquinate synthase-like"/>
    <property type="match status" value="1"/>
</dbReference>
<dbReference type="Proteomes" id="UP001409585">
    <property type="component" value="Unassembled WGS sequence"/>
</dbReference>
<evidence type="ECO:0000256" key="3">
    <source>
        <dbReference type="ARBA" id="ARBA00023002"/>
    </source>
</evidence>
<dbReference type="PANTHER" id="PTHR11496:SF83">
    <property type="entry name" value="HYDROXYACID-OXOACID TRANSHYDROGENASE, MITOCHONDRIAL"/>
    <property type="match status" value="1"/>
</dbReference>
<comment type="cofactor">
    <cofactor evidence="1">
        <name>Fe cation</name>
        <dbReference type="ChEBI" id="CHEBI:24875"/>
    </cofactor>
</comment>
<organism evidence="6 7">
    <name type="scientific">Halioxenophilus aromaticivorans</name>
    <dbReference type="NCBI Taxonomy" id="1306992"/>
    <lineage>
        <taxon>Bacteria</taxon>
        <taxon>Pseudomonadati</taxon>
        <taxon>Pseudomonadota</taxon>
        <taxon>Gammaproteobacteria</taxon>
        <taxon>Alteromonadales</taxon>
        <taxon>Alteromonadaceae</taxon>
        <taxon>Halioxenophilus</taxon>
    </lineage>
</organism>
<feature type="domain" description="Fe-containing alcohol dehydrogenase-like C-terminal" evidence="5">
    <location>
        <begin position="204"/>
        <end position="390"/>
    </location>
</feature>
<dbReference type="InterPro" id="IPR056798">
    <property type="entry name" value="ADH_Fe_C"/>
</dbReference>
<dbReference type="InterPro" id="IPR039697">
    <property type="entry name" value="Alcohol_dehydrogenase_Fe"/>
</dbReference>
<dbReference type="Pfam" id="PF00465">
    <property type="entry name" value="Fe-ADH"/>
    <property type="match status" value="1"/>
</dbReference>
<dbReference type="PROSITE" id="PS00913">
    <property type="entry name" value="ADH_IRON_1"/>
    <property type="match status" value="1"/>
</dbReference>
<dbReference type="Gene3D" id="1.20.1090.10">
    <property type="entry name" value="Dehydroquinate synthase-like - alpha domain"/>
    <property type="match status" value="1"/>
</dbReference>
<proteinExistence type="inferred from homology"/>
<comment type="caution">
    <text evidence="6">The sequence shown here is derived from an EMBL/GenBank/DDBJ whole genome shotgun (WGS) entry which is preliminary data.</text>
</comment>
<dbReference type="InterPro" id="IPR001670">
    <property type="entry name" value="ADH_Fe/GldA"/>
</dbReference>
<dbReference type="GO" id="GO:0004022">
    <property type="term" value="F:alcohol dehydrogenase (NAD+) activity"/>
    <property type="evidence" value="ECO:0007669"/>
    <property type="project" value="TreeGrafter"/>
</dbReference>
<dbReference type="Pfam" id="PF25137">
    <property type="entry name" value="ADH_Fe_C"/>
    <property type="match status" value="1"/>
</dbReference>
<evidence type="ECO:0000259" key="4">
    <source>
        <dbReference type="Pfam" id="PF00465"/>
    </source>
</evidence>
<dbReference type="AlphaFoldDB" id="A0AAV3U7W5"/>
<protein>
    <recommendedName>
        <fullName evidence="8">Alcohol dehydrogenase</fullName>
    </recommendedName>
</protein>
<feature type="domain" description="Alcohol dehydrogenase iron-type/glycerol dehydrogenase GldA" evidence="4">
    <location>
        <begin position="15"/>
        <end position="192"/>
    </location>
</feature>
<evidence type="ECO:0000313" key="6">
    <source>
        <dbReference type="EMBL" id="GAA4955936.1"/>
    </source>
</evidence>
<keyword evidence="7" id="KW-1185">Reference proteome</keyword>
<evidence type="ECO:0000256" key="2">
    <source>
        <dbReference type="ARBA" id="ARBA00007358"/>
    </source>
</evidence>
<gene>
    <name evidence="6" type="ORF">GCM10025791_40220</name>
</gene>
<comment type="similarity">
    <text evidence="2">Belongs to the iron-containing alcohol dehydrogenase family.</text>
</comment>
<dbReference type="RefSeq" id="WP_345426620.1">
    <property type="nucleotide sequence ID" value="NZ_AP031496.1"/>
</dbReference>
<evidence type="ECO:0000259" key="5">
    <source>
        <dbReference type="Pfam" id="PF25137"/>
    </source>
</evidence>
<accession>A0AAV3U7W5</accession>
<dbReference type="FunFam" id="3.40.50.1970:FF:000003">
    <property type="entry name" value="Alcohol dehydrogenase, iron-containing"/>
    <property type="match status" value="1"/>
</dbReference>
<dbReference type="Gene3D" id="3.40.50.1970">
    <property type="match status" value="1"/>
</dbReference>
<name>A0AAV3U7W5_9ALTE</name>
<sequence length="398" mass="42126">MSDSGAFQYWQRSIIHAGPGTVIRLPNLFAGLGGRRVALISDKGLKDVGLVDKVAELFTGDEVPGAPKLVATFTDIAPDAESSCINRALAVVRESAADCLLAVGGGSVLDSVKMIKLAMYKQVGDIQELIKSPVLSMKWPEVQHMGVPHIAVPTTAGTGAEITNGAVIYNQALGIKHLILSEFLEADIAVLDAHMTTGLPPMLTAATGMDALTHAVETIAHVRVNDFALAHAVTSAKVILENLPKAVASGRDLLARQHMLNASAMACNSVVADFGASPVHNFSHAFGALFHIHHGEANGVLLPTVMEAMPEFYAPVADRLKDVFAVDGTDAEAVVLAAATKIRELLDRIGHPQDFKRHTIAESSLLSIVHAVSHDPLAALYPVAVDHIEVIARKACGW</sequence>
<dbReference type="PANTHER" id="PTHR11496">
    <property type="entry name" value="ALCOHOL DEHYDROGENASE"/>
    <property type="match status" value="1"/>
</dbReference>
<evidence type="ECO:0008006" key="8">
    <source>
        <dbReference type="Google" id="ProtNLM"/>
    </source>
</evidence>
<dbReference type="GO" id="GO:0046872">
    <property type="term" value="F:metal ion binding"/>
    <property type="evidence" value="ECO:0007669"/>
    <property type="project" value="InterPro"/>
</dbReference>
<dbReference type="EMBL" id="BAABLX010000071">
    <property type="protein sequence ID" value="GAA4955936.1"/>
    <property type="molecule type" value="Genomic_DNA"/>
</dbReference>
<dbReference type="CDD" id="cd14863">
    <property type="entry name" value="Fe-ADH-like"/>
    <property type="match status" value="1"/>
</dbReference>
<dbReference type="InterPro" id="IPR018211">
    <property type="entry name" value="ADH_Fe_CS"/>
</dbReference>